<dbReference type="InterPro" id="IPR043502">
    <property type="entry name" value="DNA/RNA_pol_sf"/>
</dbReference>
<dbReference type="Pfam" id="PF00078">
    <property type="entry name" value="RVT_1"/>
    <property type="match status" value="2"/>
</dbReference>
<keyword evidence="5" id="KW-0695">RNA-directed DNA polymerase</keyword>
<dbReference type="STRING" id="35608.A0A2U1Q1R2"/>
<dbReference type="GO" id="GO:0003964">
    <property type="term" value="F:RNA-directed DNA polymerase activity"/>
    <property type="evidence" value="ECO:0007669"/>
    <property type="project" value="UniProtKB-KW"/>
</dbReference>
<dbReference type="InterPro" id="IPR043128">
    <property type="entry name" value="Rev_trsase/Diguanyl_cyclase"/>
</dbReference>
<dbReference type="Pfam" id="PF03732">
    <property type="entry name" value="Retrotrans_gag"/>
    <property type="match status" value="1"/>
</dbReference>
<feature type="domain" description="Reverse transcriptase" evidence="2">
    <location>
        <begin position="781"/>
        <end position="925"/>
    </location>
</feature>
<dbReference type="CDD" id="cd09274">
    <property type="entry name" value="RNase_HI_RT_Ty3"/>
    <property type="match status" value="1"/>
</dbReference>
<evidence type="ECO:0000259" key="4">
    <source>
        <dbReference type="Pfam" id="PF17919"/>
    </source>
</evidence>
<evidence type="ECO:0000259" key="2">
    <source>
        <dbReference type="Pfam" id="PF00078"/>
    </source>
</evidence>
<evidence type="ECO:0000259" key="3">
    <source>
        <dbReference type="Pfam" id="PF03732"/>
    </source>
</evidence>
<evidence type="ECO:0000313" key="5">
    <source>
        <dbReference type="EMBL" id="PWA91946.1"/>
    </source>
</evidence>
<dbReference type="FunFam" id="3.30.70.270:FF:000020">
    <property type="entry name" value="Transposon Tf2-6 polyprotein-like Protein"/>
    <property type="match status" value="1"/>
</dbReference>
<dbReference type="InterPro" id="IPR053134">
    <property type="entry name" value="RNA-dir_DNA_polymerase"/>
</dbReference>
<sequence length="1297" mass="149717">MVDEDLTNLRITRSRSSIKNLVPPYAEPEREMRRLRQSLPTPEPFGTTINFDEALSEVESDHHPTPPSPQSNHDADIPENLTPKCLKDYSSPTPRGFSNAIVFPNEHTSGVLRATDVWLIQSVCKFHGLKTEDPIQHIKDFLKIVDIIHTDGATRDTSRLRFFPFTLHGKAKEWYNKLPSESIFTWEQLISKFYEKFFPAGRTSAIRDKILRFRIGQAEPIHKSWIRFKYLIRQGKITNLSAEEGWNRIEEYDQDQDDTWDVPDSIMSISEVMQKPSFESRLRKLQEKVSYLAGSQATKRLSNPRDEKEKGPDFKIRSTFENDLGHFTHEKSLLLKGLNELITDQQNDLKTKFTELNAALDSLNKPHVNQKDPLLAITTRAGTKTKDPPYPNQHPITVEPDTPHEEEGNVNDEIPEQHPQATSSLPTPPKQPVRFLYPSRLKNQKFENDNKRFLSYLKDLVVTIPLLDACYHMPKYSIYFKKLLANRKRLEVLVTLGEECSVVTQRGLSKKLDEPGSFTLPCSIGSLSLKQIRMNIQLADRSVKYPLGICENVLVKIGKFKFLVDFVILEMEEDNQVPIILGRPFLATARAVIDVHDGITLRVDELSDIIDKCVDEQIEAGCLRDEAILPVHEEEETKDVKAVSFYHRQEPAELLELRDQLLVIINSSLRDEQKDKLLGVLKKYKGIIAWSVADIKGIDSTFCTHKILMEEDYKPTVQPQRRVNPNMKEVVKKEVIKLLDAGLIYPISDSPWVIPVQVVPKKGGMMVVKNDNDDLVPQRTVTGWRVCIDYRKLNDATRKDHFPLPFIDQMLERLVGHEYYCFLDGFSGYFQIPIAPEDQEKTTFTCPYGTFAYKRMPFGLCNALTTFQRCMTAIFHELMEDNMEVFMDDFSVFGDSFDRFLTNLEKMLKRCDETNLVLNWEKWLIYPISDSPWVIPVQVVPKKGGMMVVKNDNDDLVPQRTVTGWRVCIDYRKLNDATRKDHFPLPFIDQMLERLVGHEYYCFLDGFSGYFQIPIAPEDQEKTTFTCPYGTFAYKRMPFGLCNALTTFQRCMTAIFHELMEDNMEVFMDDFSVFGDSFDRFLTNLEKMLKRCDETNLVLNWEKCHFMVKEGIVLGHKVSGNGIEVDRAKIEAISKLPYPTTVKAIRSFLGHFGFYRRFIKDFSKIARPMTQLLVKDAPFDFSQECKDSFDRLKQELTQALIMVTPNWELPFEIMCDASDYAVGAVLGQRLNKHFKPIYYASKTMNPAQENYTTTKKELLAVVFAFNKFCQYLVLSKTIVFTDHSALRYLFTKQDAKP</sequence>
<feature type="domain" description="Retrotransposon gag" evidence="3">
    <location>
        <begin position="161"/>
        <end position="239"/>
    </location>
</feature>
<dbReference type="Gene3D" id="2.40.70.10">
    <property type="entry name" value="Acid Proteases"/>
    <property type="match status" value="1"/>
</dbReference>
<evidence type="ECO:0000313" key="6">
    <source>
        <dbReference type="Proteomes" id="UP000245207"/>
    </source>
</evidence>
<dbReference type="CDD" id="cd01647">
    <property type="entry name" value="RT_LTR"/>
    <property type="match status" value="2"/>
</dbReference>
<dbReference type="Pfam" id="PF17919">
    <property type="entry name" value="RT_RNaseH_2"/>
    <property type="match status" value="1"/>
</dbReference>
<accession>A0A2U1Q1R2</accession>
<keyword evidence="5" id="KW-0548">Nucleotidyltransferase</keyword>
<keyword evidence="6" id="KW-1185">Reference proteome</keyword>
<dbReference type="InterPro" id="IPR041577">
    <property type="entry name" value="RT_RNaseH_2"/>
</dbReference>
<dbReference type="OrthoDB" id="1922084at2759"/>
<dbReference type="CDD" id="cd00303">
    <property type="entry name" value="retropepsin_like"/>
    <property type="match status" value="1"/>
</dbReference>
<feature type="domain" description="Reverse transcriptase" evidence="2">
    <location>
        <begin position="962"/>
        <end position="1117"/>
    </location>
</feature>
<dbReference type="InterPro" id="IPR000477">
    <property type="entry name" value="RT_dom"/>
</dbReference>
<dbReference type="PANTHER" id="PTHR24559:SF444">
    <property type="entry name" value="REVERSE TRANSCRIPTASE DOMAIN-CONTAINING PROTEIN"/>
    <property type="match status" value="1"/>
</dbReference>
<evidence type="ECO:0000256" key="1">
    <source>
        <dbReference type="SAM" id="MobiDB-lite"/>
    </source>
</evidence>
<dbReference type="EMBL" id="PKPP01000505">
    <property type="protein sequence ID" value="PWA91946.1"/>
    <property type="molecule type" value="Genomic_DNA"/>
</dbReference>
<name>A0A2U1Q1R2_ARTAN</name>
<feature type="region of interest" description="Disordered" evidence="1">
    <location>
        <begin position="25"/>
        <end position="89"/>
    </location>
</feature>
<feature type="domain" description="Reverse transcriptase/retrotransposon-derived protein RNase H-like" evidence="4">
    <location>
        <begin position="1182"/>
        <end position="1278"/>
    </location>
</feature>
<dbReference type="PANTHER" id="PTHR24559">
    <property type="entry name" value="TRANSPOSON TY3-I GAG-POL POLYPROTEIN"/>
    <property type="match status" value="1"/>
</dbReference>
<gene>
    <name evidence="5" type="ORF">CTI12_AA085140</name>
</gene>
<dbReference type="InterPro" id="IPR005162">
    <property type="entry name" value="Retrotrans_gag_dom"/>
</dbReference>
<feature type="region of interest" description="Disordered" evidence="1">
    <location>
        <begin position="382"/>
        <end position="430"/>
    </location>
</feature>
<dbReference type="Gene3D" id="3.30.70.270">
    <property type="match status" value="3"/>
</dbReference>
<dbReference type="SUPFAM" id="SSF56672">
    <property type="entry name" value="DNA/RNA polymerases"/>
    <property type="match status" value="2"/>
</dbReference>
<dbReference type="InterPro" id="IPR021109">
    <property type="entry name" value="Peptidase_aspartic_dom_sf"/>
</dbReference>
<keyword evidence="5" id="KW-0808">Transferase</keyword>
<proteinExistence type="predicted"/>
<organism evidence="5 6">
    <name type="scientific">Artemisia annua</name>
    <name type="common">Sweet wormwood</name>
    <dbReference type="NCBI Taxonomy" id="35608"/>
    <lineage>
        <taxon>Eukaryota</taxon>
        <taxon>Viridiplantae</taxon>
        <taxon>Streptophyta</taxon>
        <taxon>Embryophyta</taxon>
        <taxon>Tracheophyta</taxon>
        <taxon>Spermatophyta</taxon>
        <taxon>Magnoliopsida</taxon>
        <taxon>eudicotyledons</taxon>
        <taxon>Gunneridae</taxon>
        <taxon>Pentapetalae</taxon>
        <taxon>asterids</taxon>
        <taxon>campanulids</taxon>
        <taxon>Asterales</taxon>
        <taxon>Asteraceae</taxon>
        <taxon>Asteroideae</taxon>
        <taxon>Anthemideae</taxon>
        <taxon>Artemisiinae</taxon>
        <taxon>Artemisia</taxon>
    </lineage>
</organism>
<dbReference type="Gene3D" id="3.10.10.10">
    <property type="entry name" value="HIV Type 1 Reverse Transcriptase, subunit A, domain 1"/>
    <property type="match status" value="1"/>
</dbReference>
<dbReference type="Proteomes" id="UP000245207">
    <property type="component" value="Unassembled WGS sequence"/>
</dbReference>
<comment type="caution">
    <text evidence="5">The sequence shown here is derived from an EMBL/GenBank/DDBJ whole genome shotgun (WGS) entry which is preliminary data.</text>
</comment>
<reference evidence="5 6" key="1">
    <citation type="journal article" date="2018" name="Mol. Plant">
        <title>The genome of Artemisia annua provides insight into the evolution of Asteraceae family and artemisinin biosynthesis.</title>
        <authorList>
            <person name="Shen Q."/>
            <person name="Zhang L."/>
            <person name="Liao Z."/>
            <person name="Wang S."/>
            <person name="Yan T."/>
            <person name="Shi P."/>
            <person name="Liu M."/>
            <person name="Fu X."/>
            <person name="Pan Q."/>
            <person name="Wang Y."/>
            <person name="Lv Z."/>
            <person name="Lu X."/>
            <person name="Zhang F."/>
            <person name="Jiang W."/>
            <person name="Ma Y."/>
            <person name="Chen M."/>
            <person name="Hao X."/>
            <person name="Li L."/>
            <person name="Tang Y."/>
            <person name="Lv G."/>
            <person name="Zhou Y."/>
            <person name="Sun X."/>
            <person name="Brodelius P.E."/>
            <person name="Rose J.K.C."/>
            <person name="Tang K."/>
        </authorList>
    </citation>
    <scope>NUCLEOTIDE SEQUENCE [LARGE SCALE GENOMIC DNA]</scope>
    <source>
        <strain evidence="6">cv. Huhao1</strain>
        <tissue evidence="5">Leaf</tissue>
    </source>
</reference>
<protein>
    <submittedName>
        <fullName evidence="5">Reverse transcriptase domain-containing protein</fullName>
    </submittedName>
</protein>